<sequence length="210" mass="23117">MRKKKLILDYKGVNDDEFNTLIGKVIDCLTGHPVLSTPPVALVDLKTQADDFATKWQRASRGGSILEIAEKNAAKETLALSLKDLAFYVNKVADGSRAILLSSGLILEADPKSTDTPEVVTEVSLVDGRQRNQLLVKFKAQKSAIMYEYQVANAMDADGEPLWGDSFDTSKSYGNVFSPVFPGQIYYLRVRGRNKKGVGDWSAVASLRTR</sequence>
<dbReference type="AlphaFoldDB" id="A0A420B6M1"/>
<dbReference type="OrthoDB" id="658146at2"/>
<dbReference type="EMBL" id="RAPY01000002">
    <property type="protein sequence ID" value="RKE52309.1"/>
    <property type="molecule type" value="Genomic_DNA"/>
</dbReference>
<evidence type="ECO:0008006" key="3">
    <source>
        <dbReference type="Google" id="ProtNLM"/>
    </source>
</evidence>
<reference evidence="1 2" key="1">
    <citation type="submission" date="2018-09" db="EMBL/GenBank/DDBJ databases">
        <title>Genomic Encyclopedia of Type Strains, Phase III (KMG-III): the genomes of soil and plant-associated and newly described type strains.</title>
        <authorList>
            <person name="Whitman W."/>
        </authorList>
    </citation>
    <scope>NUCLEOTIDE SEQUENCE [LARGE SCALE GENOMIC DNA]</scope>
    <source>
        <strain evidence="1 2">CECT 7938</strain>
    </source>
</reference>
<dbReference type="InterPro" id="IPR036116">
    <property type="entry name" value="FN3_sf"/>
</dbReference>
<keyword evidence="2" id="KW-1185">Reference proteome</keyword>
<organism evidence="1 2">
    <name type="scientific">Sphingobacterium detergens</name>
    <dbReference type="NCBI Taxonomy" id="1145106"/>
    <lineage>
        <taxon>Bacteria</taxon>
        <taxon>Pseudomonadati</taxon>
        <taxon>Bacteroidota</taxon>
        <taxon>Sphingobacteriia</taxon>
        <taxon>Sphingobacteriales</taxon>
        <taxon>Sphingobacteriaceae</taxon>
        <taxon>Sphingobacterium</taxon>
    </lineage>
</organism>
<dbReference type="Proteomes" id="UP000286246">
    <property type="component" value="Unassembled WGS sequence"/>
</dbReference>
<dbReference type="InterPro" id="IPR013783">
    <property type="entry name" value="Ig-like_fold"/>
</dbReference>
<name>A0A420B6M1_SPHD1</name>
<accession>A0A420B6M1</accession>
<evidence type="ECO:0000313" key="2">
    <source>
        <dbReference type="Proteomes" id="UP000286246"/>
    </source>
</evidence>
<dbReference type="InterPro" id="IPR003961">
    <property type="entry name" value="FN3_dom"/>
</dbReference>
<dbReference type="SUPFAM" id="SSF49265">
    <property type="entry name" value="Fibronectin type III"/>
    <property type="match status" value="1"/>
</dbReference>
<comment type="caution">
    <text evidence="1">The sequence shown here is derived from an EMBL/GenBank/DDBJ whole genome shotgun (WGS) entry which is preliminary data.</text>
</comment>
<proteinExistence type="predicted"/>
<dbReference type="RefSeq" id="WP_120259364.1">
    <property type="nucleotide sequence ID" value="NZ_RAPY01000002.1"/>
</dbReference>
<protein>
    <recommendedName>
        <fullName evidence="3">Fibronectin type-III domain-containing protein</fullName>
    </recommendedName>
</protein>
<dbReference type="CDD" id="cd00063">
    <property type="entry name" value="FN3"/>
    <property type="match status" value="1"/>
</dbReference>
<dbReference type="Gene3D" id="2.60.40.10">
    <property type="entry name" value="Immunoglobulins"/>
    <property type="match status" value="1"/>
</dbReference>
<evidence type="ECO:0000313" key="1">
    <source>
        <dbReference type="EMBL" id="RKE52309.1"/>
    </source>
</evidence>
<gene>
    <name evidence="1" type="ORF">DFQ12_2543</name>
</gene>